<feature type="transmembrane region" description="Helical" evidence="5">
    <location>
        <begin position="256"/>
        <end position="275"/>
    </location>
</feature>
<evidence type="ECO:0000256" key="2">
    <source>
        <dbReference type="ARBA" id="ARBA00022692"/>
    </source>
</evidence>
<protein>
    <submittedName>
        <fullName evidence="7">Odorant receptor 131-2-like</fullName>
    </submittedName>
</protein>
<feature type="transmembrane region" description="Helical" evidence="5">
    <location>
        <begin position="47"/>
        <end position="67"/>
    </location>
</feature>
<dbReference type="InterPro" id="IPR017452">
    <property type="entry name" value="GPCR_Rhodpsn_7TM"/>
</dbReference>
<dbReference type="InterPro" id="IPR052921">
    <property type="entry name" value="GPCR1_Superfamily_Member"/>
</dbReference>
<comment type="subcellular location">
    <subcellularLocation>
        <location evidence="1">Membrane</location>
    </subcellularLocation>
</comment>
<keyword evidence="4 5" id="KW-0472">Membrane</keyword>
<accession>A0AAV6QQG2</accession>
<feature type="transmembrane region" description="Helical" evidence="5">
    <location>
        <begin position="287"/>
        <end position="312"/>
    </location>
</feature>
<evidence type="ECO:0000313" key="8">
    <source>
        <dbReference type="Proteomes" id="UP000693946"/>
    </source>
</evidence>
<evidence type="ECO:0000256" key="5">
    <source>
        <dbReference type="SAM" id="Phobius"/>
    </source>
</evidence>
<dbReference type="SUPFAM" id="SSF81321">
    <property type="entry name" value="Family A G protein-coupled receptor-like"/>
    <property type="match status" value="1"/>
</dbReference>
<keyword evidence="2 5" id="KW-0812">Transmembrane</keyword>
<feature type="transmembrane region" description="Helical" evidence="5">
    <location>
        <begin position="79"/>
        <end position="106"/>
    </location>
</feature>
<reference evidence="7 8" key="1">
    <citation type="journal article" date="2021" name="Sci. Rep.">
        <title>Chromosome anchoring in Senegalese sole (Solea senegalensis) reveals sex-associated markers and genome rearrangements in flatfish.</title>
        <authorList>
            <person name="Guerrero-Cozar I."/>
            <person name="Gomez-Garrido J."/>
            <person name="Berbel C."/>
            <person name="Martinez-Blanch J.F."/>
            <person name="Alioto T."/>
            <person name="Claros M.G."/>
            <person name="Gagnaire P.A."/>
            <person name="Manchado M."/>
        </authorList>
    </citation>
    <scope>NUCLEOTIDE SEQUENCE [LARGE SCALE GENOMIC DNA]</scope>
    <source>
        <strain evidence="7">Sse05_10M</strain>
    </source>
</reference>
<dbReference type="FunFam" id="1.20.1070.10:FF:000096">
    <property type="entry name" value="Odorant receptor 131-2"/>
    <property type="match status" value="1"/>
</dbReference>
<organism evidence="7 8">
    <name type="scientific">Solea senegalensis</name>
    <name type="common">Senegalese sole</name>
    <dbReference type="NCBI Taxonomy" id="28829"/>
    <lineage>
        <taxon>Eukaryota</taxon>
        <taxon>Metazoa</taxon>
        <taxon>Chordata</taxon>
        <taxon>Craniata</taxon>
        <taxon>Vertebrata</taxon>
        <taxon>Euteleostomi</taxon>
        <taxon>Actinopterygii</taxon>
        <taxon>Neopterygii</taxon>
        <taxon>Teleostei</taxon>
        <taxon>Neoteleostei</taxon>
        <taxon>Acanthomorphata</taxon>
        <taxon>Carangaria</taxon>
        <taxon>Pleuronectiformes</taxon>
        <taxon>Pleuronectoidei</taxon>
        <taxon>Soleidae</taxon>
        <taxon>Solea</taxon>
    </lineage>
</organism>
<keyword evidence="8" id="KW-1185">Reference proteome</keyword>
<dbReference type="PANTHER" id="PTHR26451">
    <property type="entry name" value="G_PROTEIN_RECEP_F1_2 DOMAIN-CONTAINING PROTEIN"/>
    <property type="match status" value="1"/>
</dbReference>
<comment type="caution">
    <text evidence="7">The sequence shown here is derived from an EMBL/GenBank/DDBJ whole genome shotgun (WGS) entry which is preliminary data.</text>
</comment>
<feature type="transmembrane region" description="Helical" evidence="5">
    <location>
        <begin position="126"/>
        <end position="147"/>
    </location>
</feature>
<dbReference type="EMBL" id="JAGKHQ010000016">
    <property type="protein sequence ID" value="KAG7495082.1"/>
    <property type="molecule type" value="Genomic_DNA"/>
</dbReference>
<dbReference type="InterPro" id="IPR000276">
    <property type="entry name" value="GPCR_Rhodpsn"/>
</dbReference>
<sequence>MSGDEDTHTRAQSEILTIASMNSSVHSVNMSSLTYRDPSSTAVAKNVFILALGLTINYINGTLIHTFRKHQIFYTNPRYVLFIHLVLNDMIQLTVTICLFVLSYVIYRIQTSLCCLFITFASFTTLNTPLNLAIMAVECYIAICLPLRHAELCTIRRTYILISWIWAMSAISTLPDVFLNVAKEPERYIYASIFCERDNLFRHPISLQKRDISFTVYLIGVWLTVFFTYFKIFFVARAAKKAKSEDRNAKKARNTILLHGFQLMMCMLTYIYHTIMKALIYLFPKHYINVIFVCYIFIQILPRLISPIVYGLRDKTFRQHLKKYLLCSVIASVTPWTKAKCGSLS</sequence>
<evidence type="ECO:0000313" key="7">
    <source>
        <dbReference type="EMBL" id="KAG7495082.1"/>
    </source>
</evidence>
<feature type="domain" description="G-protein coupled receptors family 1 profile" evidence="6">
    <location>
        <begin position="59"/>
        <end position="310"/>
    </location>
</feature>
<keyword evidence="3 5" id="KW-1133">Transmembrane helix</keyword>
<dbReference type="GO" id="GO:0005549">
    <property type="term" value="F:odorant binding"/>
    <property type="evidence" value="ECO:0007669"/>
    <property type="project" value="TreeGrafter"/>
</dbReference>
<dbReference type="Proteomes" id="UP000693946">
    <property type="component" value="Linkage Group LG4"/>
</dbReference>
<feature type="transmembrane region" description="Helical" evidence="5">
    <location>
        <begin position="159"/>
        <end position="178"/>
    </location>
</feature>
<keyword evidence="7" id="KW-0675">Receptor</keyword>
<evidence type="ECO:0000256" key="3">
    <source>
        <dbReference type="ARBA" id="ARBA00022989"/>
    </source>
</evidence>
<dbReference type="GO" id="GO:0016020">
    <property type="term" value="C:membrane"/>
    <property type="evidence" value="ECO:0007669"/>
    <property type="project" value="UniProtKB-SubCell"/>
</dbReference>
<dbReference type="PANTHER" id="PTHR26451:SF998">
    <property type="entry name" value="ODORANT RECEPTOR-RELATED"/>
    <property type="match status" value="1"/>
</dbReference>
<gene>
    <name evidence="7" type="ORF">JOB18_043872</name>
</gene>
<dbReference type="CDD" id="cd00637">
    <property type="entry name" value="7tm_classA_rhodopsin-like"/>
    <property type="match status" value="1"/>
</dbReference>
<dbReference type="Pfam" id="PF00001">
    <property type="entry name" value="7tm_1"/>
    <property type="match status" value="1"/>
</dbReference>
<dbReference type="GO" id="GO:0004930">
    <property type="term" value="F:G protein-coupled receptor activity"/>
    <property type="evidence" value="ECO:0007669"/>
    <property type="project" value="InterPro"/>
</dbReference>
<dbReference type="GO" id="GO:0004984">
    <property type="term" value="F:olfactory receptor activity"/>
    <property type="evidence" value="ECO:0007669"/>
    <property type="project" value="TreeGrafter"/>
</dbReference>
<dbReference type="AlphaFoldDB" id="A0AAV6QQG2"/>
<dbReference type="PROSITE" id="PS50262">
    <property type="entry name" value="G_PROTEIN_RECEP_F1_2"/>
    <property type="match status" value="1"/>
</dbReference>
<feature type="transmembrane region" description="Helical" evidence="5">
    <location>
        <begin position="214"/>
        <end position="236"/>
    </location>
</feature>
<evidence type="ECO:0000259" key="6">
    <source>
        <dbReference type="PROSITE" id="PS50262"/>
    </source>
</evidence>
<evidence type="ECO:0000256" key="4">
    <source>
        <dbReference type="ARBA" id="ARBA00023136"/>
    </source>
</evidence>
<evidence type="ECO:0000256" key="1">
    <source>
        <dbReference type="ARBA" id="ARBA00004370"/>
    </source>
</evidence>
<name>A0AAV6QQG2_SOLSE</name>
<proteinExistence type="predicted"/>